<keyword evidence="2" id="KW-1185">Reference proteome</keyword>
<evidence type="ECO:0000313" key="1">
    <source>
        <dbReference type="EMBL" id="NYE19365.1"/>
    </source>
</evidence>
<dbReference type="Proteomes" id="UP000576969">
    <property type="component" value="Unassembled WGS sequence"/>
</dbReference>
<protein>
    <submittedName>
        <fullName evidence="1">Uncharacterized protein</fullName>
    </submittedName>
</protein>
<evidence type="ECO:0000313" key="2">
    <source>
        <dbReference type="Proteomes" id="UP000576969"/>
    </source>
</evidence>
<comment type="caution">
    <text evidence="1">The sequence shown here is derived from an EMBL/GenBank/DDBJ whole genome shotgun (WGS) entry which is preliminary data.</text>
</comment>
<dbReference type="EMBL" id="JACCBV010000001">
    <property type="protein sequence ID" value="NYE19365.1"/>
    <property type="molecule type" value="Genomic_DNA"/>
</dbReference>
<dbReference type="AlphaFoldDB" id="A0A7Y9GMS6"/>
<gene>
    <name evidence="1" type="ORF">BJ991_001393</name>
</gene>
<reference evidence="1 2" key="1">
    <citation type="submission" date="2020-07" db="EMBL/GenBank/DDBJ databases">
        <title>Sequencing the genomes of 1000 actinobacteria strains.</title>
        <authorList>
            <person name="Klenk H.-P."/>
        </authorList>
    </citation>
    <scope>NUCLEOTIDE SEQUENCE [LARGE SCALE GENOMIC DNA]</scope>
    <source>
        <strain evidence="1 2">DSM 24662</strain>
    </source>
</reference>
<sequence length="33" mass="3709">MSSSYGATLYDDRLVVGISTEPLFERRCVKTLT</sequence>
<accession>A0A7Y9GMS6</accession>
<organism evidence="1 2">
    <name type="scientific">Microbacterium immunditiarum</name>
    <dbReference type="NCBI Taxonomy" id="337480"/>
    <lineage>
        <taxon>Bacteria</taxon>
        <taxon>Bacillati</taxon>
        <taxon>Actinomycetota</taxon>
        <taxon>Actinomycetes</taxon>
        <taxon>Micrococcales</taxon>
        <taxon>Microbacteriaceae</taxon>
        <taxon>Microbacterium</taxon>
    </lineage>
</organism>
<proteinExistence type="predicted"/>
<name>A0A7Y9GMS6_9MICO</name>